<sequence>MHPQSPVLRALAEKWDAVPAAERANFQSYATEFCAALGVALPQPRGSGYEFEYPVTTTDRRTGKDATNFIDLYHQGRFILEAKHTDAGLGADRVLGAAYGQAKGYAGDVPHAPPPYLMVMNIARTLLVWDRWSGNYGGVNASRRIDLRTLWQRDDDIEFLRTVWNDPDSLNPAIRGRVVTREVAERLAKRSASLEGRGLDGERVARFLMRCVFTMFAEDVGLLQGKPFQTALQAIGGGGGGKSHNTNRLQRNT</sequence>
<evidence type="ECO:0000259" key="1">
    <source>
        <dbReference type="Pfam" id="PF20464"/>
    </source>
</evidence>
<reference evidence="3 4" key="1">
    <citation type="submission" date="2020-08" db="EMBL/GenBank/DDBJ databases">
        <title>Genomic Encyclopedia of Type Strains, Phase IV (KMG-IV): sequencing the most valuable type-strain genomes for metagenomic binning, comparative biology and taxonomic classification.</title>
        <authorList>
            <person name="Goeker M."/>
        </authorList>
    </citation>
    <scope>NUCLEOTIDE SEQUENCE [LARGE SCALE GENOMIC DNA]</scope>
    <source>
        <strain evidence="3 4">DSM 29007</strain>
    </source>
</reference>
<evidence type="ECO:0000313" key="3">
    <source>
        <dbReference type="EMBL" id="MBB6072851.1"/>
    </source>
</evidence>
<dbReference type="RefSeq" id="WP_170035428.1">
    <property type="nucleotide sequence ID" value="NZ_JABDTL010000001.1"/>
</dbReference>
<dbReference type="InterPro" id="IPR046819">
    <property type="entry name" value="MmeI_hel"/>
</dbReference>
<keyword evidence="4" id="KW-1185">Reference proteome</keyword>
<organism evidence="3 4">
    <name type="scientific">Longimicrobium terrae</name>
    <dbReference type="NCBI Taxonomy" id="1639882"/>
    <lineage>
        <taxon>Bacteria</taxon>
        <taxon>Pseudomonadati</taxon>
        <taxon>Gemmatimonadota</taxon>
        <taxon>Longimicrobiia</taxon>
        <taxon>Longimicrobiales</taxon>
        <taxon>Longimicrobiaceae</taxon>
        <taxon>Longimicrobium</taxon>
    </lineage>
</organism>
<dbReference type="Proteomes" id="UP000582837">
    <property type="component" value="Unassembled WGS sequence"/>
</dbReference>
<proteinExistence type="predicted"/>
<dbReference type="Pfam" id="PF20464">
    <property type="entry name" value="MmeI_N"/>
    <property type="match status" value="1"/>
</dbReference>
<gene>
    <name evidence="3" type="ORF">HNQ61_004515</name>
</gene>
<comment type="caution">
    <text evidence="3">The sequence shown here is derived from an EMBL/GenBank/DDBJ whole genome shotgun (WGS) entry which is preliminary data.</text>
</comment>
<dbReference type="AlphaFoldDB" id="A0A841H403"/>
<feature type="domain" description="MmeI-like helicase spacer" evidence="2">
    <location>
        <begin position="203"/>
        <end position="235"/>
    </location>
</feature>
<dbReference type="EMBL" id="JACHIA010000018">
    <property type="protein sequence ID" value="MBB6072851.1"/>
    <property type="molecule type" value="Genomic_DNA"/>
</dbReference>
<dbReference type="InterPro" id="IPR046817">
    <property type="entry name" value="MmeI_N"/>
</dbReference>
<dbReference type="Pfam" id="PF20465">
    <property type="entry name" value="MmeI_hel"/>
    <property type="match status" value="1"/>
</dbReference>
<accession>A0A841H403</accession>
<evidence type="ECO:0000313" key="4">
    <source>
        <dbReference type="Proteomes" id="UP000582837"/>
    </source>
</evidence>
<name>A0A841H403_9BACT</name>
<feature type="domain" description="MmeI-like N-terminal" evidence="1">
    <location>
        <begin position="9"/>
        <end position="195"/>
    </location>
</feature>
<evidence type="ECO:0000259" key="2">
    <source>
        <dbReference type="Pfam" id="PF20465"/>
    </source>
</evidence>
<protein>
    <submittedName>
        <fullName evidence="3">Uncharacterized protein</fullName>
    </submittedName>
</protein>